<evidence type="ECO:0000313" key="2">
    <source>
        <dbReference type="Proteomes" id="UP000275436"/>
    </source>
</evidence>
<protein>
    <submittedName>
        <fullName evidence="1">DUF2934 domain-containing protein</fullName>
    </submittedName>
</protein>
<sequence length="89" mass="9974">MGDDRDEKIRQRAYAIRQREGGLDGDHERHWHTAKDEIDREAALARDVPDVLTVEASAMRTGLTGSRLSQVNRLSSSGEGCDCRCFSLQ</sequence>
<dbReference type="Pfam" id="PF11154">
    <property type="entry name" value="DUF2934"/>
    <property type="match status" value="1"/>
</dbReference>
<comment type="caution">
    <text evidence="1">The sequence shown here is derived from an EMBL/GenBank/DDBJ whole genome shotgun (WGS) entry which is preliminary data.</text>
</comment>
<evidence type="ECO:0000313" key="1">
    <source>
        <dbReference type="EMBL" id="RNJ42473.1"/>
    </source>
</evidence>
<dbReference type="InterPro" id="IPR021327">
    <property type="entry name" value="DUF2934"/>
</dbReference>
<accession>A0A3M9X3I6</accession>
<gene>
    <name evidence="1" type="ORF">DNR46_28505</name>
</gene>
<dbReference type="RefSeq" id="WP_123169823.1">
    <property type="nucleotide sequence ID" value="NZ_QKOD01000011.1"/>
</dbReference>
<name>A0A3M9X3I6_9HYPH</name>
<dbReference type="Proteomes" id="UP000275436">
    <property type="component" value="Unassembled WGS sequence"/>
</dbReference>
<proteinExistence type="predicted"/>
<dbReference type="EMBL" id="QKOD01000011">
    <property type="protein sequence ID" value="RNJ42473.1"/>
    <property type="molecule type" value="Genomic_DNA"/>
</dbReference>
<organism evidence="1 2">
    <name type="scientific">Mesorhizobium japonicum</name>
    <dbReference type="NCBI Taxonomy" id="2066070"/>
    <lineage>
        <taxon>Bacteria</taxon>
        <taxon>Pseudomonadati</taxon>
        <taxon>Pseudomonadota</taxon>
        <taxon>Alphaproteobacteria</taxon>
        <taxon>Hyphomicrobiales</taxon>
        <taxon>Phyllobacteriaceae</taxon>
        <taxon>Mesorhizobium</taxon>
    </lineage>
</organism>
<dbReference type="AlphaFoldDB" id="A0A3M9X3I6"/>
<reference evidence="1 2" key="1">
    <citation type="journal article" date="2018" name="Mol. Plant Microbe Interact.">
        <title>Taxonomically Different Co-Microsymbionts of a Relict Legume, Oxytropis popoviana, Have Complementary Sets of Symbiotic Genes and Together Increase the Efficiency of Plant Nodulation.</title>
        <authorList>
            <person name="Safronova V."/>
            <person name="Belimov A."/>
            <person name="Sazanova A."/>
            <person name="Chirak E."/>
            <person name="Verkhozina A."/>
            <person name="Kuznetsova I."/>
            <person name="Andronov E."/>
            <person name="Puhalsky J."/>
            <person name="Tikhonovich I."/>
        </authorList>
    </citation>
    <scope>NUCLEOTIDE SEQUENCE [LARGE SCALE GENOMIC DNA]</scope>
    <source>
        <strain evidence="1 2">Opo-235</strain>
    </source>
</reference>